<dbReference type="Gene3D" id="3.40.50.620">
    <property type="entry name" value="HUPs"/>
    <property type="match status" value="1"/>
</dbReference>
<dbReference type="PRINTS" id="PR00147">
    <property type="entry name" value="DNAPHOTLYASE"/>
</dbReference>
<dbReference type="Proteomes" id="UP000019276">
    <property type="component" value="Unassembled WGS sequence"/>
</dbReference>
<keyword evidence="17" id="KW-1185">Reference proteome</keyword>
<dbReference type="InterPro" id="IPR018394">
    <property type="entry name" value="DNA_photolyase_1_CS_C"/>
</dbReference>
<comment type="caution">
    <text evidence="16">The sequence shown here is derived from an EMBL/GenBank/DDBJ whole genome shotgun (WGS) entry which is preliminary data.</text>
</comment>
<keyword evidence="16" id="KW-0456">Lyase</keyword>
<dbReference type="PROSITE" id="PS00691">
    <property type="entry name" value="DNA_PHOTOLYASES_1_2"/>
    <property type="match status" value="1"/>
</dbReference>
<comment type="similarity">
    <text evidence="2">Belongs to the DNA photolyase class-1 family.</text>
</comment>
<dbReference type="OrthoDB" id="9772484at2"/>
<comment type="catalytic activity">
    <reaction evidence="9">
        <text>cyclobutadipyrimidine (in DNA) = 2 pyrimidine residues (in DNA).</text>
        <dbReference type="EC" id="4.1.99.3"/>
    </reaction>
</comment>
<dbReference type="InterPro" id="IPR036134">
    <property type="entry name" value="Crypto/Photolyase_FAD-like_sf"/>
</dbReference>
<dbReference type="EC" id="4.1.99.3" evidence="3"/>
<evidence type="ECO:0000256" key="11">
    <source>
        <dbReference type="ARBA" id="ARBA00083107"/>
    </source>
</evidence>
<dbReference type="PANTHER" id="PTHR11455">
    <property type="entry name" value="CRYPTOCHROME"/>
    <property type="match status" value="1"/>
</dbReference>
<comment type="cofactor">
    <cofactor evidence="1">
        <name>(6R)-5,10-methylene-5,6,7,8-tetrahydrofolate</name>
        <dbReference type="ChEBI" id="CHEBI:15636"/>
    </cofactor>
</comment>
<feature type="binding site" evidence="12">
    <location>
        <begin position="240"/>
        <end position="244"/>
    </location>
    <ligand>
        <name>FAD</name>
        <dbReference type="ChEBI" id="CHEBI:57692"/>
    </ligand>
</feature>
<feature type="binding site" evidence="12">
    <location>
        <position position="279"/>
    </location>
    <ligand>
        <name>FAD</name>
        <dbReference type="ChEBI" id="CHEBI:57692"/>
    </ligand>
</feature>
<dbReference type="InterPro" id="IPR005101">
    <property type="entry name" value="Cryptochr/Photolyase_FAD-bd"/>
</dbReference>
<dbReference type="PANTHER" id="PTHR11455:SF9">
    <property type="entry name" value="CRYPTOCHROME CIRCADIAN CLOCK 5 ISOFORM X1"/>
    <property type="match status" value="1"/>
</dbReference>
<evidence type="ECO:0000256" key="3">
    <source>
        <dbReference type="ARBA" id="ARBA00013149"/>
    </source>
</evidence>
<sequence length="476" mass="56102">MQLVWYRNDLRTYDHSALHHACELAQALNQGVACVFVFTKKQWQQQHMAEIKRALIKARVMQLQQELAGLHIPLVIHHCDTYQQSAQWVAEFCQTHEVSHCHITEEYELNEQKRDQVLEQALQATGTKLQRYHDSLILKPASVVKENGEPYKVFTPFKKQWLNQLQANLPYSYAKPTAQTDNLLIFDRLYHKYTASNQTLEKLKCWPHQEEDVINQLRGFSREHVIDYAQKRDYPIANCTSRLSPYFAIGVLSPRQALNRIILEHQQQVFEKGSGPEIWLSELIWREFYKHLSWFYPDISKGKAVKAQYQNIQWHNDQDKFAAWCEGQTGYPIVDAAMRQLNELGWMHNRLRMIVASFLIKDLHINWRWGEDYFMQKLVDGDYAANNGGWQWCASTGHDAAPYFRIFNPTTQGERFDPKGAFVKMYCPELQNVPEKWIHKPHEYAKKYRITIDYPKPIVDHKQARELTLQMYSQAT</sequence>
<keyword evidence="6 12" id="KW-0274">FAD</keyword>
<dbReference type="GO" id="GO:0071949">
    <property type="term" value="F:FAD binding"/>
    <property type="evidence" value="ECO:0007669"/>
    <property type="project" value="TreeGrafter"/>
</dbReference>
<dbReference type="Pfam" id="PF00875">
    <property type="entry name" value="DNA_photolyase"/>
    <property type="match status" value="1"/>
</dbReference>
<accession>W7QT74</accession>
<dbReference type="PROSITE" id="PS00394">
    <property type="entry name" value="DNA_PHOTOLYASES_1_1"/>
    <property type="match status" value="1"/>
</dbReference>
<evidence type="ECO:0000256" key="9">
    <source>
        <dbReference type="ARBA" id="ARBA00033999"/>
    </source>
</evidence>
<name>W7QT74_9ALTE</name>
<keyword evidence="5 12" id="KW-0285">Flavoprotein</keyword>
<feature type="site" description="Electron transfer via tryptophanyl radical" evidence="13">
    <location>
        <position position="390"/>
    </location>
</feature>
<protein>
    <recommendedName>
        <fullName evidence="4">Deoxyribodipyrimidine photo-lyase</fullName>
        <ecNumber evidence="3">4.1.99.3</ecNumber>
    </recommendedName>
    <alternativeName>
        <fullName evidence="8">DNA photolyase</fullName>
    </alternativeName>
    <alternativeName>
        <fullName evidence="11">Photoreactivating enzyme</fullName>
    </alternativeName>
</protein>
<dbReference type="GO" id="GO:0003904">
    <property type="term" value="F:deoxyribodipyrimidine photo-lyase activity"/>
    <property type="evidence" value="ECO:0007669"/>
    <property type="project" value="UniProtKB-EC"/>
</dbReference>
<dbReference type="InterPro" id="IPR002081">
    <property type="entry name" value="Cryptochrome/DNA_photolyase_1"/>
</dbReference>
<dbReference type="Gene3D" id="1.25.40.80">
    <property type="match status" value="1"/>
</dbReference>
<dbReference type="PATRIC" id="fig|1328313.3.peg.193"/>
<evidence type="ECO:0000256" key="8">
    <source>
        <dbReference type="ARBA" id="ARBA00031671"/>
    </source>
</evidence>
<comment type="similarity">
    <text evidence="14">Belongs to the DNA photolyase family.</text>
</comment>
<proteinExistence type="inferred from homology"/>
<dbReference type="GO" id="GO:0003677">
    <property type="term" value="F:DNA binding"/>
    <property type="evidence" value="ECO:0007669"/>
    <property type="project" value="TreeGrafter"/>
</dbReference>
<dbReference type="SUPFAM" id="SSF52425">
    <property type="entry name" value="Cryptochrome/photolyase, N-terminal domain"/>
    <property type="match status" value="1"/>
</dbReference>
<dbReference type="InterPro" id="IPR006050">
    <property type="entry name" value="DNA_photolyase_N"/>
</dbReference>
<feature type="site" description="Electron transfer via tryptophanyl radical" evidence="13">
    <location>
        <position position="367"/>
    </location>
</feature>
<dbReference type="EMBL" id="ARZY01000001">
    <property type="protein sequence ID" value="EWH12237.1"/>
    <property type="molecule type" value="Genomic_DNA"/>
</dbReference>
<feature type="binding site" evidence="12">
    <location>
        <begin position="282"/>
        <end position="289"/>
    </location>
    <ligand>
        <name>FAD</name>
        <dbReference type="ChEBI" id="CHEBI:57692"/>
    </ligand>
</feature>
<evidence type="ECO:0000259" key="15">
    <source>
        <dbReference type="PROSITE" id="PS51645"/>
    </source>
</evidence>
<evidence type="ECO:0000256" key="7">
    <source>
        <dbReference type="ARBA" id="ARBA00022991"/>
    </source>
</evidence>
<comment type="function">
    <text evidence="10">Involved in repair of UV radiation-induced DNA damage. Catalyzes the light-dependent monomerization (300-600 nm) of cyclobutyl pyrimidine dimers (in cis-syn configuration), which are formed between adjacent bases on the same DNA strand upon exposure to ultraviolet radiation.</text>
</comment>
<evidence type="ECO:0000256" key="1">
    <source>
        <dbReference type="ARBA" id="ARBA00001932"/>
    </source>
</evidence>
<dbReference type="AlphaFoldDB" id="W7QT74"/>
<dbReference type="FunFam" id="1.10.579.10:FF:000003">
    <property type="entry name" value="Deoxyribodipyrimidine photo-lyase"/>
    <property type="match status" value="1"/>
</dbReference>
<dbReference type="Gene3D" id="1.10.579.10">
    <property type="entry name" value="DNA Cyclobutane Dipyrimidine Photolyase, subunit A, domain 3"/>
    <property type="match status" value="1"/>
</dbReference>
<dbReference type="Pfam" id="PF03441">
    <property type="entry name" value="FAD_binding_7"/>
    <property type="match status" value="1"/>
</dbReference>
<organism evidence="16 17">
    <name type="scientific">Catenovulum agarivorans DS-2</name>
    <dbReference type="NCBI Taxonomy" id="1328313"/>
    <lineage>
        <taxon>Bacteria</taxon>
        <taxon>Pseudomonadati</taxon>
        <taxon>Pseudomonadota</taxon>
        <taxon>Gammaproteobacteria</taxon>
        <taxon>Alteromonadales</taxon>
        <taxon>Alteromonadaceae</taxon>
        <taxon>Catenovulum</taxon>
    </lineage>
</organism>
<evidence type="ECO:0000256" key="5">
    <source>
        <dbReference type="ARBA" id="ARBA00022630"/>
    </source>
</evidence>
<dbReference type="SUPFAM" id="SSF48173">
    <property type="entry name" value="Cryptochrome/photolyase FAD-binding domain"/>
    <property type="match status" value="1"/>
</dbReference>
<dbReference type="eggNOG" id="COG0415">
    <property type="taxonomic scope" value="Bacteria"/>
</dbReference>
<dbReference type="GO" id="GO:0000719">
    <property type="term" value="P:photoreactive repair"/>
    <property type="evidence" value="ECO:0007669"/>
    <property type="project" value="UniProtKB-ARBA"/>
</dbReference>
<reference evidence="16 17" key="1">
    <citation type="journal article" date="2014" name="Genome Announc.">
        <title>Draft Genome Sequence of the Agar-Degrading Bacterium Catenovulum sp. Strain DS-2, Isolated from Intestines of Haliotis diversicolor.</title>
        <authorList>
            <person name="Shan D."/>
            <person name="Li X."/>
            <person name="Gu Z."/>
            <person name="Wei G."/>
            <person name="Gao Z."/>
            <person name="Shao Z."/>
        </authorList>
    </citation>
    <scope>NUCLEOTIDE SEQUENCE [LARGE SCALE GENOMIC DNA]</scope>
    <source>
        <strain evidence="16 17">DS-2</strain>
    </source>
</reference>
<evidence type="ECO:0000256" key="14">
    <source>
        <dbReference type="RuleBase" id="RU004182"/>
    </source>
</evidence>
<gene>
    <name evidence="16" type="ORF">DS2_00910</name>
</gene>
<dbReference type="NCBIfam" id="NF007955">
    <property type="entry name" value="PRK10674.1"/>
    <property type="match status" value="1"/>
</dbReference>
<dbReference type="GO" id="GO:0009416">
    <property type="term" value="P:response to light stimulus"/>
    <property type="evidence" value="ECO:0007669"/>
    <property type="project" value="TreeGrafter"/>
</dbReference>
<evidence type="ECO:0000313" key="16">
    <source>
        <dbReference type="EMBL" id="EWH12237.1"/>
    </source>
</evidence>
<dbReference type="STRING" id="1328313.DS2_00910"/>
<dbReference type="InterPro" id="IPR036155">
    <property type="entry name" value="Crypto/Photolyase_N_sf"/>
</dbReference>
<feature type="domain" description="Photolyase/cryptochrome alpha/beta" evidence="15">
    <location>
        <begin position="1"/>
        <end position="137"/>
    </location>
</feature>
<feature type="binding site" evidence="12">
    <location>
        <position position="228"/>
    </location>
    <ligand>
        <name>FAD</name>
        <dbReference type="ChEBI" id="CHEBI:57692"/>
    </ligand>
</feature>
<dbReference type="RefSeq" id="WP_035012694.1">
    <property type="nucleotide sequence ID" value="NZ_ARZY01000001.1"/>
</dbReference>
<dbReference type="InterPro" id="IPR014729">
    <property type="entry name" value="Rossmann-like_a/b/a_fold"/>
</dbReference>
<evidence type="ECO:0000256" key="6">
    <source>
        <dbReference type="ARBA" id="ARBA00022827"/>
    </source>
</evidence>
<feature type="binding site" evidence="12">
    <location>
        <begin position="380"/>
        <end position="382"/>
    </location>
    <ligand>
        <name>FAD</name>
        <dbReference type="ChEBI" id="CHEBI:57692"/>
    </ligand>
</feature>
<evidence type="ECO:0000313" key="17">
    <source>
        <dbReference type="Proteomes" id="UP000019276"/>
    </source>
</evidence>
<feature type="site" description="Electron transfer via tryptophanyl radical" evidence="13">
    <location>
        <position position="314"/>
    </location>
</feature>
<evidence type="ECO:0000256" key="12">
    <source>
        <dbReference type="PIRSR" id="PIRSR602081-1"/>
    </source>
</evidence>
<evidence type="ECO:0000256" key="2">
    <source>
        <dbReference type="ARBA" id="ARBA00005862"/>
    </source>
</evidence>
<evidence type="ECO:0000256" key="10">
    <source>
        <dbReference type="ARBA" id="ARBA00059220"/>
    </source>
</evidence>
<evidence type="ECO:0000256" key="4">
    <source>
        <dbReference type="ARBA" id="ARBA00014046"/>
    </source>
</evidence>
<dbReference type="PROSITE" id="PS51645">
    <property type="entry name" value="PHR_CRY_ALPHA_BETA"/>
    <property type="match status" value="1"/>
</dbReference>
<comment type="cofactor">
    <cofactor evidence="12">
        <name>FAD</name>
        <dbReference type="ChEBI" id="CHEBI:57692"/>
    </cofactor>
    <text evidence="12">Binds 1 FAD per subunit.</text>
</comment>
<evidence type="ECO:0000256" key="13">
    <source>
        <dbReference type="PIRSR" id="PIRSR602081-2"/>
    </source>
</evidence>
<keyword evidence="7 14" id="KW-0157">Chromophore</keyword>